<organism evidence="1 2">
    <name type="scientific">Nocardioides faecalis</name>
    <dbReference type="NCBI Taxonomy" id="2803858"/>
    <lineage>
        <taxon>Bacteria</taxon>
        <taxon>Bacillati</taxon>
        <taxon>Actinomycetota</taxon>
        <taxon>Actinomycetes</taxon>
        <taxon>Propionibacteriales</taxon>
        <taxon>Nocardioidaceae</taxon>
        <taxon>Nocardioides</taxon>
    </lineage>
</organism>
<evidence type="ECO:0008006" key="3">
    <source>
        <dbReference type="Google" id="ProtNLM"/>
    </source>
</evidence>
<dbReference type="RefSeq" id="WP_205291624.1">
    <property type="nucleotide sequence ID" value="NZ_CP074406.1"/>
</dbReference>
<evidence type="ECO:0000313" key="2">
    <source>
        <dbReference type="Proteomes" id="UP000663791"/>
    </source>
</evidence>
<proteinExistence type="predicted"/>
<gene>
    <name evidence="1" type="ORF">JK386_10380</name>
</gene>
<comment type="caution">
    <text evidence="1">The sequence shown here is derived from an EMBL/GenBank/DDBJ whole genome shotgun (WGS) entry which is preliminary data.</text>
</comment>
<dbReference type="AlphaFoldDB" id="A0A938YAJ9"/>
<name>A0A938YAJ9_9ACTN</name>
<accession>A0A938YAJ9</accession>
<protein>
    <recommendedName>
        <fullName evidence="3">DUF2470 domain-containing protein</fullName>
    </recommendedName>
</protein>
<sequence length="244" mass="25384">MSLDTGATDRVDSHRLAAAARSILACPADLTLRLDGVSDPASLDGQVELQDHAGHPILSCAPDSPLALAAHRNAAAVLTVHSGLGRPGTADRDATLTLSGHLEITGLEECSCCTAVRLRVTLHLDLAVLSRPGAAAGPVSGIGVPLAAFTSPAHDLNRGLLQRSAEHTDLCHQAELRRAVSARTATPLRDVIGVHVADLRPDGLLLRWVDRTGAHESVVPFGRRAADAADLGDLLRDALHAGIC</sequence>
<dbReference type="EMBL" id="JAERTX010000008">
    <property type="protein sequence ID" value="MBM9460309.1"/>
    <property type="molecule type" value="Genomic_DNA"/>
</dbReference>
<evidence type="ECO:0000313" key="1">
    <source>
        <dbReference type="EMBL" id="MBM9460309.1"/>
    </source>
</evidence>
<dbReference type="Proteomes" id="UP000663791">
    <property type="component" value="Unassembled WGS sequence"/>
</dbReference>
<reference evidence="1" key="1">
    <citation type="submission" date="2021-01" db="EMBL/GenBank/DDBJ databases">
        <title>Novel species in genus Nocardioides.</title>
        <authorList>
            <person name="Zhang G."/>
        </authorList>
    </citation>
    <scope>NUCLEOTIDE SEQUENCE</scope>
    <source>
        <strain evidence="1">Zg-536</strain>
    </source>
</reference>
<keyword evidence="2" id="KW-1185">Reference proteome</keyword>